<evidence type="ECO:0000259" key="2">
    <source>
        <dbReference type="Pfam" id="PF11738"/>
    </source>
</evidence>
<dbReference type="InterPro" id="IPR021729">
    <property type="entry name" value="DUF3298"/>
</dbReference>
<dbReference type="Gene3D" id="3.90.640.20">
    <property type="entry name" value="Heat-shock cognate protein, ATPase"/>
    <property type="match status" value="1"/>
</dbReference>
<proteinExistence type="predicted"/>
<feature type="transmembrane region" description="Helical" evidence="1">
    <location>
        <begin position="42"/>
        <end position="63"/>
    </location>
</feature>
<protein>
    <submittedName>
        <fullName evidence="3">Anti-sigma-V factor rsiV</fullName>
    </submittedName>
</protein>
<evidence type="ECO:0000256" key="1">
    <source>
        <dbReference type="SAM" id="Phobius"/>
    </source>
</evidence>
<dbReference type="Proteomes" id="UP001056756">
    <property type="component" value="Chromosome"/>
</dbReference>
<accession>A0A9J6ZI14</accession>
<gene>
    <name evidence="3" type="ORF">NAG76_05410</name>
</gene>
<name>A0A9J6ZI14_9BACL</name>
<evidence type="ECO:0000313" key="4">
    <source>
        <dbReference type="Proteomes" id="UP001056756"/>
    </source>
</evidence>
<feature type="domain" description="DUF3298" evidence="2">
    <location>
        <begin position="195"/>
        <end position="281"/>
    </location>
</feature>
<dbReference type="Gene3D" id="3.30.565.40">
    <property type="entry name" value="Fervidobacterium nodosum Rt17-B1 like"/>
    <property type="match status" value="1"/>
</dbReference>
<organism evidence="3 4">
    <name type="scientific">Candidatus Pristimantibacillus lignocellulolyticus</name>
    <dbReference type="NCBI Taxonomy" id="2994561"/>
    <lineage>
        <taxon>Bacteria</taxon>
        <taxon>Bacillati</taxon>
        <taxon>Bacillota</taxon>
        <taxon>Bacilli</taxon>
        <taxon>Bacillales</taxon>
        <taxon>Paenibacillaceae</taxon>
        <taxon>Candidatus Pristimantibacillus</taxon>
    </lineage>
</organism>
<sequence length="296" mass="33633">MDKRLEQLEKEYTSVQIPEQLDDMVRSSISKHRRKKHYGRRWGFGSVAAAVLFTACLNVSPVMAKSLSDIPVLGNVVSVLTWKTYTVDKDKYSANITVPEIENSGSDKITATLNEKYKQEAEALYDQFMNDMKDMEAIEGGGHLGVDSGYEIITDTEQLLTISRYTVETVGSSSTVIKYDTIDKQKELLLTLPSLFKNDQYVQIISENIKEQMRQQMIDTNNDIYYWVSGAGIADEDLFGEFIRIDPEQSFYITEEGKLVVAFDKYEVAPGYMGNPTFEIPSEILQDVLVSDQYIR</sequence>
<dbReference type="AlphaFoldDB" id="A0A9J6ZI14"/>
<dbReference type="EMBL" id="CP097899">
    <property type="protein sequence ID" value="URN95684.1"/>
    <property type="molecule type" value="Genomic_DNA"/>
</dbReference>
<keyword evidence="1" id="KW-1133">Transmembrane helix</keyword>
<dbReference type="InterPro" id="IPR037126">
    <property type="entry name" value="PdaC/RsiV-like_sf"/>
</dbReference>
<reference evidence="3" key="1">
    <citation type="submission" date="2022-05" db="EMBL/GenBank/DDBJ databases">
        <title>Novel bacterial taxa in a minimal lignocellulolytic consortium and its capacity to transform plastics disclosed by genome-resolved metagenomics.</title>
        <authorList>
            <person name="Rodriguez C.A.D."/>
            <person name="Diaz-Garcia L."/>
            <person name="Herrera K."/>
            <person name="Tarazona N.A."/>
            <person name="Sproer C."/>
            <person name="Overmann J."/>
            <person name="Jimenez D.J."/>
        </authorList>
    </citation>
    <scope>NUCLEOTIDE SEQUENCE</scope>
    <source>
        <strain evidence="3">MAG5</strain>
    </source>
</reference>
<dbReference type="KEGG" id="plig:NAG76_05410"/>
<evidence type="ECO:0000313" key="3">
    <source>
        <dbReference type="EMBL" id="URN95684.1"/>
    </source>
</evidence>
<keyword evidence="1" id="KW-0812">Transmembrane</keyword>
<dbReference type="Pfam" id="PF11738">
    <property type="entry name" value="DUF3298"/>
    <property type="match status" value="1"/>
</dbReference>
<keyword evidence="1" id="KW-0472">Membrane</keyword>